<protein>
    <submittedName>
        <fullName evidence="4">Uncharacterized protein</fullName>
    </submittedName>
</protein>
<feature type="transmembrane region" description="Helical" evidence="2">
    <location>
        <begin position="6"/>
        <end position="24"/>
    </location>
</feature>
<proteinExistence type="predicted"/>
<dbReference type="PATRIC" id="fig|1007676.4.peg.15"/>
<sequence>MQHDWVTVLGMLISLVMGVIVAKINQRAPDKETDGELIDKLKAQLADIQTRDIKIVQLESEIARLNHSITLLSEQIEELKEQSQLIGQIGLRGIKNNK</sequence>
<keyword evidence="1" id="KW-0175">Coiled coil</keyword>
<evidence type="ECO:0000313" key="4">
    <source>
        <dbReference type="EMBL" id="AKP66144.1"/>
    </source>
</evidence>
<dbReference type="Proteomes" id="UP000036106">
    <property type="component" value="Chromosome"/>
</dbReference>
<keyword evidence="2" id="KW-0472">Membrane</keyword>
<gene>
    <name evidence="3" type="ORF">ABM34_00070</name>
    <name evidence="4" type="ORF">ABM34_00310</name>
</gene>
<evidence type="ECO:0000256" key="2">
    <source>
        <dbReference type="SAM" id="Phobius"/>
    </source>
</evidence>
<dbReference type="KEGG" id="lgn:ABM34_00070"/>
<dbReference type="AlphaFoldDB" id="A0A0H4QCT7"/>
<dbReference type="EMBL" id="CP012034">
    <property type="protein sequence ID" value="AKP66108.1"/>
    <property type="molecule type" value="Genomic_DNA"/>
</dbReference>
<dbReference type="RefSeq" id="WP_048702344.1">
    <property type="nucleotide sequence ID" value="NZ_CP012034.1"/>
</dbReference>
<reference evidence="5" key="2">
    <citation type="submission" date="2015-07" db="EMBL/GenBank/DDBJ databases">
        <title>Lactobacillus ginsenosidimutans/EMML 3141/ whole genome sequencing.</title>
        <authorList>
            <person name="Kim M.K."/>
            <person name="Im W.-T."/>
            <person name="Srinivasan S."/>
            <person name="Lee J.-J."/>
        </authorList>
    </citation>
    <scope>NUCLEOTIDE SEQUENCE [LARGE SCALE GENOMIC DNA]</scope>
    <source>
        <strain evidence="5">EMML 3041</strain>
    </source>
</reference>
<dbReference type="EMBL" id="CP012034">
    <property type="protein sequence ID" value="AKP66144.1"/>
    <property type="molecule type" value="Genomic_DNA"/>
</dbReference>
<dbReference type="OrthoDB" id="9845158at2"/>
<keyword evidence="5" id="KW-1185">Reference proteome</keyword>
<organism evidence="4 5">
    <name type="scientific">Companilactobacillus ginsenosidimutans</name>
    <dbReference type="NCBI Taxonomy" id="1007676"/>
    <lineage>
        <taxon>Bacteria</taxon>
        <taxon>Bacillati</taxon>
        <taxon>Bacillota</taxon>
        <taxon>Bacilli</taxon>
        <taxon>Lactobacillales</taxon>
        <taxon>Lactobacillaceae</taxon>
        <taxon>Companilactobacillus</taxon>
    </lineage>
</organism>
<reference evidence="4" key="1">
    <citation type="submission" date="2015-07" db="EMBL/GenBank/DDBJ databases">
        <title>Lactobacillus ginsenosidimutans EMML 3041 whole genome sequencing.</title>
        <authorList>
            <person name="Kim M.K."/>
            <person name="Im W.-T."/>
            <person name="Srinivasan S."/>
            <person name="Lee J.-J."/>
        </authorList>
    </citation>
    <scope>NUCLEOTIDE SEQUENCE</scope>
    <source>
        <strain evidence="4">EMML 3041</strain>
    </source>
</reference>
<dbReference type="KEGG" id="lgn:ABM34_00310"/>
<accession>A0A0H4QCT7</accession>
<keyword evidence="2" id="KW-0812">Transmembrane</keyword>
<keyword evidence="2" id="KW-1133">Transmembrane helix</keyword>
<evidence type="ECO:0000313" key="3">
    <source>
        <dbReference type="EMBL" id="AKP66108.1"/>
    </source>
</evidence>
<name>A0A0H4QCT7_9LACO</name>
<feature type="coiled-coil region" evidence="1">
    <location>
        <begin position="55"/>
        <end position="82"/>
    </location>
</feature>
<dbReference type="STRING" id="1007676.ABM34_00070"/>
<evidence type="ECO:0000313" key="5">
    <source>
        <dbReference type="Proteomes" id="UP000036106"/>
    </source>
</evidence>
<evidence type="ECO:0000256" key="1">
    <source>
        <dbReference type="SAM" id="Coils"/>
    </source>
</evidence>